<evidence type="ECO:0000313" key="1">
    <source>
        <dbReference type="EMBL" id="QAT16369.1"/>
    </source>
</evidence>
<dbReference type="Proteomes" id="UP000287243">
    <property type="component" value="Chromosome"/>
</dbReference>
<protein>
    <submittedName>
        <fullName evidence="1">Uncharacterized protein</fullName>
    </submittedName>
</protein>
<dbReference type="KEGG" id="vai:BU251_00775"/>
<organism evidence="1 2">
    <name type="scientific">Velamenicoccus archaeovorus</name>
    <dbReference type="NCBI Taxonomy" id="1930593"/>
    <lineage>
        <taxon>Bacteria</taxon>
        <taxon>Pseudomonadati</taxon>
        <taxon>Candidatus Omnitrophota</taxon>
        <taxon>Candidatus Velamenicoccus</taxon>
    </lineage>
</organism>
<gene>
    <name evidence="1" type="ORF">BU251_00775</name>
</gene>
<dbReference type="EMBL" id="CP019384">
    <property type="protein sequence ID" value="QAT16369.1"/>
    <property type="molecule type" value="Genomic_DNA"/>
</dbReference>
<dbReference type="AlphaFoldDB" id="A0A410P2G6"/>
<name>A0A410P2G6_VELA1</name>
<keyword evidence="2" id="KW-1185">Reference proteome</keyword>
<accession>A0A410P2G6</accession>
<evidence type="ECO:0000313" key="2">
    <source>
        <dbReference type="Proteomes" id="UP000287243"/>
    </source>
</evidence>
<proteinExistence type="predicted"/>
<sequence>MAKICKRLGEGPESSHTISCGFFVGFEYWGVGEKKPLAKVARKFHAQAPETHVKFTSPSAG</sequence>
<reference evidence="1 2" key="1">
    <citation type="submission" date="2017-01" db="EMBL/GenBank/DDBJ databases">
        <title>First insights into the biology of 'candidatus Vampirococcus archaeovorus'.</title>
        <authorList>
            <person name="Kizina J."/>
            <person name="Jordan S."/>
            <person name="Stueber K."/>
            <person name="Reinhardt R."/>
            <person name="Harder J."/>
        </authorList>
    </citation>
    <scope>NUCLEOTIDE SEQUENCE [LARGE SCALE GENOMIC DNA]</scope>
    <source>
        <strain evidence="1 2">LiM</strain>
    </source>
</reference>